<accession>A0A8H6A496</accession>
<dbReference type="Proteomes" id="UP000541154">
    <property type="component" value="Unassembled WGS sequence"/>
</dbReference>
<dbReference type="AlphaFoldDB" id="A0A8H6A496"/>
<dbReference type="EMBL" id="SPNV01000149">
    <property type="protein sequence ID" value="KAF5859879.1"/>
    <property type="molecule type" value="Genomic_DNA"/>
</dbReference>
<protein>
    <submittedName>
        <fullName evidence="2">Uncharacterized protein</fullName>
    </submittedName>
</protein>
<gene>
    <name evidence="2" type="ORF">ETB97_002238</name>
</gene>
<comment type="caution">
    <text evidence="2">The sequence shown here is derived from an EMBL/GenBank/DDBJ whole genome shotgun (WGS) entry which is preliminary data.</text>
</comment>
<evidence type="ECO:0000256" key="1">
    <source>
        <dbReference type="SAM" id="MobiDB-lite"/>
    </source>
</evidence>
<proteinExistence type="predicted"/>
<organism evidence="2 3">
    <name type="scientific">Petromyces alliaceus</name>
    <name type="common">Aspergillus alliaceus</name>
    <dbReference type="NCBI Taxonomy" id="209559"/>
    <lineage>
        <taxon>Eukaryota</taxon>
        <taxon>Fungi</taxon>
        <taxon>Dikarya</taxon>
        <taxon>Ascomycota</taxon>
        <taxon>Pezizomycotina</taxon>
        <taxon>Eurotiomycetes</taxon>
        <taxon>Eurotiomycetidae</taxon>
        <taxon>Eurotiales</taxon>
        <taxon>Aspergillaceae</taxon>
        <taxon>Aspergillus</taxon>
        <taxon>Aspergillus subgen. Circumdati</taxon>
    </lineage>
</organism>
<reference evidence="2 3" key="1">
    <citation type="submission" date="2019-04" db="EMBL/GenBank/DDBJ databases">
        <title>Aspergillus burnettii sp. nov., novel species from soil in southeast Queensland.</title>
        <authorList>
            <person name="Gilchrist C.L.M."/>
            <person name="Pitt J.I."/>
            <person name="Lange L."/>
            <person name="Lacey H.J."/>
            <person name="Vuong D."/>
            <person name="Midgley D.J."/>
            <person name="Greenfield P."/>
            <person name="Bradbury M."/>
            <person name="Lacey E."/>
            <person name="Busk P.K."/>
            <person name="Pilgaard B."/>
            <person name="Chooi Y.H."/>
            <person name="Piggott A.M."/>
        </authorList>
    </citation>
    <scope>NUCLEOTIDE SEQUENCE [LARGE SCALE GENOMIC DNA]</scope>
    <source>
        <strain evidence="2 3">FRR 5400</strain>
    </source>
</reference>
<evidence type="ECO:0000313" key="2">
    <source>
        <dbReference type="EMBL" id="KAF5859879.1"/>
    </source>
</evidence>
<keyword evidence="3" id="KW-1185">Reference proteome</keyword>
<evidence type="ECO:0000313" key="3">
    <source>
        <dbReference type="Proteomes" id="UP000541154"/>
    </source>
</evidence>
<feature type="region of interest" description="Disordered" evidence="1">
    <location>
        <begin position="1"/>
        <end position="33"/>
    </location>
</feature>
<name>A0A8H6A496_PETAA</name>
<sequence>MTTVPVDLDDDSVELSNGTGGNTIPGTPSHCSQIPTCSGKKDTIYVNRSFGDFEPMSMDGDRTHGMTKYGTKAGGQASSVAKWCSYSELRQRALKLLNA</sequence>